<dbReference type="AlphaFoldDB" id="A0A160PMF7"/>
<dbReference type="InterPro" id="IPR015590">
    <property type="entry name" value="Aldehyde_DH_dom"/>
</dbReference>
<accession>A0A160PMF7</accession>
<sequence length="488" mass="52631">MKNYVTIEYDGLYIDGQWMNPSSADRIKVYSTATEDYIGSVPEAKNADIDNAVEAARRAFDDKKGWSTWTSAERVTVLKRFADEYESRGEEIARRVTAQNGMPTALSQKWETTNPAQLLRFYADMVSGQQEEIRQGVKGKKVLVTRSPIGVVGAIVPWNVPQSITFLKLAPSLAAGCTVVLKPSPETVLDAFLVAEAAHAAGLPAGVLNVVPAGGSVSAYLVSHPLVDKISFTGSPEVGRLIGETCGRMLRPVTLELGGKSAAIVLDDCDLSSSIDDIYRASMTNNGQVCWLSTRILLPESRFEEMLDIITAKISSLKVGDPFDPDTEVGPLVSKRHRERVEALIKASVEDGARILIGGKHPEGVKKGWFLEPTILVDVDPKSIAAQKEFFGPVLSIIKYTDEEHAIEIANDSDYGLAGSVWSANFGRAVGVAKQVFTGTIGINGYATDPSSPFGGVKDSGLGRELGAEGLAHYQVLKSVYLLQPNDV</sequence>
<reference evidence="6 7" key="1">
    <citation type="submission" date="2016-02" db="EMBL/GenBank/DDBJ databases">
        <title>Corynebacterium glutamicum N24 whole genome sequencing project.</title>
        <authorList>
            <person name="Matsutani M."/>
            <person name="Nangtapong N."/>
            <person name="Yakushi T."/>
            <person name="Matsushita K."/>
        </authorList>
    </citation>
    <scope>NUCLEOTIDE SEQUENCE [LARGE SCALE GENOMIC DNA]</scope>
    <source>
        <strain evidence="6 7">N24</strain>
    </source>
</reference>
<dbReference type="PANTHER" id="PTHR42804:SF1">
    <property type="entry name" value="ALDEHYDE DEHYDROGENASE-RELATED"/>
    <property type="match status" value="1"/>
</dbReference>
<dbReference type="EMBL" id="AP017369">
    <property type="protein sequence ID" value="BAU94454.1"/>
    <property type="molecule type" value="Genomic_DNA"/>
</dbReference>
<dbReference type="CDD" id="cd07139">
    <property type="entry name" value="ALDH_AldA-Rv0768"/>
    <property type="match status" value="1"/>
</dbReference>
<evidence type="ECO:0000259" key="5">
    <source>
        <dbReference type="Pfam" id="PF00171"/>
    </source>
</evidence>
<feature type="active site" evidence="3">
    <location>
        <position position="256"/>
    </location>
</feature>
<dbReference type="Gene3D" id="3.40.309.10">
    <property type="entry name" value="Aldehyde Dehydrogenase, Chain A, domain 2"/>
    <property type="match status" value="1"/>
</dbReference>
<feature type="domain" description="Aldehyde dehydrogenase" evidence="5">
    <location>
        <begin position="18"/>
        <end position="480"/>
    </location>
</feature>
<proteinExistence type="inferred from homology"/>
<dbReference type="SUPFAM" id="SSF53720">
    <property type="entry name" value="ALDH-like"/>
    <property type="match status" value="1"/>
</dbReference>
<organism evidence="6 7">
    <name type="scientific">Corynebacterium suranareeae</name>
    <dbReference type="NCBI Taxonomy" id="2506452"/>
    <lineage>
        <taxon>Bacteria</taxon>
        <taxon>Bacillati</taxon>
        <taxon>Actinomycetota</taxon>
        <taxon>Actinomycetes</taxon>
        <taxon>Mycobacteriales</taxon>
        <taxon>Corynebacteriaceae</taxon>
        <taxon>Corynebacterium</taxon>
    </lineage>
</organism>
<dbReference type="KEGG" id="csur:N24_0192"/>
<dbReference type="FunFam" id="3.40.309.10:FF:000009">
    <property type="entry name" value="Aldehyde dehydrogenase A"/>
    <property type="match status" value="1"/>
</dbReference>
<evidence type="ECO:0000256" key="4">
    <source>
        <dbReference type="RuleBase" id="RU003345"/>
    </source>
</evidence>
<evidence type="ECO:0000313" key="7">
    <source>
        <dbReference type="Proteomes" id="UP000218244"/>
    </source>
</evidence>
<dbReference type="Pfam" id="PF00171">
    <property type="entry name" value="Aldedh"/>
    <property type="match status" value="1"/>
</dbReference>
<dbReference type="Gene3D" id="3.40.605.10">
    <property type="entry name" value="Aldehyde Dehydrogenase, Chain A, domain 1"/>
    <property type="match status" value="1"/>
</dbReference>
<dbReference type="PROSITE" id="PS00687">
    <property type="entry name" value="ALDEHYDE_DEHYDR_GLU"/>
    <property type="match status" value="1"/>
</dbReference>
<dbReference type="InterPro" id="IPR029510">
    <property type="entry name" value="Ald_DH_CS_GLU"/>
</dbReference>
<evidence type="ECO:0000256" key="3">
    <source>
        <dbReference type="PROSITE-ProRule" id="PRU10007"/>
    </source>
</evidence>
<evidence type="ECO:0000256" key="2">
    <source>
        <dbReference type="ARBA" id="ARBA00023002"/>
    </source>
</evidence>
<evidence type="ECO:0000313" key="6">
    <source>
        <dbReference type="EMBL" id="BAU94454.1"/>
    </source>
</evidence>
<comment type="similarity">
    <text evidence="1 4">Belongs to the aldehyde dehydrogenase family.</text>
</comment>
<keyword evidence="7" id="KW-1185">Reference proteome</keyword>
<dbReference type="InterPro" id="IPR016162">
    <property type="entry name" value="Ald_DH_N"/>
</dbReference>
<name>A0A160PMF7_9CORY</name>
<protein>
    <submittedName>
        <fullName evidence="6">Aldehyde dehydrogenase</fullName>
    </submittedName>
</protein>
<dbReference type="GO" id="GO:0016620">
    <property type="term" value="F:oxidoreductase activity, acting on the aldehyde or oxo group of donors, NAD or NADP as acceptor"/>
    <property type="evidence" value="ECO:0007669"/>
    <property type="project" value="InterPro"/>
</dbReference>
<keyword evidence="2 4" id="KW-0560">Oxidoreductase</keyword>
<gene>
    <name evidence="6" type="ORF">N24_0192</name>
</gene>
<evidence type="ECO:0000256" key="1">
    <source>
        <dbReference type="ARBA" id="ARBA00009986"/>
    </source>
</evidence>
<dbReference type="PANTHER" id="PTHR42804">
    <property type="entry name" value="ALDEHYDE DEHYDROGENASE"/>
    <property type="match status" value="1"/>
</dbReference>
<dbReference type="FunFam" id="3.40.605.10:FF:000007">
    <property type="entry name" value="NAD/NADP-dependent betaine aldehyde dehydrogenase"/>
    <property type="match status" value="1"/>
</dbReference>
<dbReference type="InterPro" id="IPR016163">
    <property type="entry name" value="Ald_DH_C"/>
</dbReference>
<dbReference type="Proteomes" id="UP000218244">
    <property type="component" value="Chromosome"/>
</dbReference>
<dbReference type="InterPro" id="IPR016161">
    <property type="entry name" value="Ald_DH/histidinol_DH"/>
</dbReference>